<dbReference type="EMBL" id="CP001896">
    <property type="protein sequence ID" value="ADC63974.1"/>
    <property type="molecule type" value="Genomic_DNA"/>
</dbReference>
<evidence type="ECO:0000313" key="3">
    <source>
        <dbReference type="Proteomes" id="UP000001441"/>
    </source>
</evidence>
<proteinExistence type="predicted"/>
<dbReference type="STRING" id="572477.Alvin_3074"/>
<organism evidence="2 3">
    <name type="scientific">Allochromatium vinosum (strain ATCC 17899 / DSM 180 / NBRC 103801 / NCIMB 10441 / D)</name>
    <name type="common">Chromatium vinosum</name>
    <dbReference type="NCBI Taxonomy" id="572477"/>
    <lineage>
        <taxon>Bacteria</taxon>
        <taxon>Pseudomonadati</taxon>
        <taxon>Pseudomonadota</taxon>
        <taxon>Gammaproteobacteria</taxon>
        <taxon>Chromatiales</taxon>
        <taxon>Chromatiaceae</taxon>
        <taxon>Allochromatium</taxon>
    </lineage>
</organism>
<dbReference type="KEGG" id="alv:Alvin_3074"/>
<feature type="signal peptide" evidence="1">
    <location>
        <begin position="1"/>
        <end position="21"/>
    </location>
</feature>
<accession>D3RS37</accession>
<gene>
    <name evidence="2" type="ordered locus">Alvin_3074</name>
</gene>
<reference evidence="2 3" key="1">
    <citation type="journal article" date="2011" name="Stand. Genomic Sci.">
        <title>Complete genome sequence of Allochromatium vinosum DSM 180(T).</title>
        <authorList>
            <person name="Weissgerber T."/>
            <person name="Zigann R."/>
            <person name="Bruce D."/>
            <person name="Chang Y.J."/>
            <person name="Detter J.C."/>
            <person name="Han C."/>
            <person name="Hauser L."/>
            <person name="Jeffries C.D."/>
            <person name="Land M."/>
            <person name="Munk A.C."/>
            <person name="Tapia R."/>
            <person name="Dahl C."/>
        </authorList>
    </citation>
    <scope>NUCLEOTIDE SEQUENCE [LARGE SCALE GENOMIC DNA]</scope>
    <source>
        <strain evidence="3">ATCC 17899 / DSM 180 / NBRC 103801 / NCIMB 10441 / D</strain>
    </source>
</reference>
<keyword evidence="1" id="KW-0732">Signal</keyword>
<dbReference type="eggNOG" id="ENOG502Z9H9">
    <property type="taxonomic scope" value="Bacteria"/>
</dbReference>
<protein>
    <recommendedName>
        <fullName evidence="4">Peptidase C-terminal archaeal/bacterial domain-containing protein</fullName>
    </recommendedName>
</protein>
<sequence>MKSLLYPITGLVLLLPLMANSATLGGSAAQDSCTDKYNQGLADGYDLGYDQGKTDGDTQGWWRGLADGDDQGWWRGFADGDSQGWWRGFADGDSQGWWRGFTDGDGQGWWRGFTDGDAQGYTRGDADGYARGLATQLAACIADPQSCDIPLASCIPDALVGETEPNDSFVTADPLEPGTSFWGQLYALNDRDYFYTATTKLNQNLLITFSVPEWLEGANLAEGNPGLWNISVLDAAGNVFASFDSNARSAVQSTPDSLTYSVTLGLAGTYYIRVQPAAGNEINAHAYSVSALVQDSPLGGTQPTVGFYDTEMERNDLPSQSNRLANGVTMYGVINLTFNTPIPEGDTAVWGQGEDDWFKYTSPGNEIVTLTFCEKEECPLGNWLVEVYDQSMANRYESGELRENLTPILAINTNNSGDPNRVFRFGLRNAGDYYIRVNHKRLFEAPCRVYRYVTNSGFGAQCACESGNSCDIPTDDCSDSALGLVCRNQIADCAFGIEPGCLSADGADGRLRYPPNCPVFGPDGQVTEKCVTYQTLARCSCSQYGGVVEVPEGSYTSPYNFTWHGTRLPPSTADSDAYADYENRPTPY</sequence>
<evidence type="ECO:0000256" key="1">
    <source>
        <dbReference type="SAM" id="SignalP"/>
    </source>
</evidence>
<feature type="chain" id="PRO_5003050043" description="Peptidase C-terminal archaeal/bacterial domain-containing protein" evidence="1">
    <location>
        <begin position="22"/>
        <end position="588"/>
    </location>
</feature>
<dbReference type="HOGENOM" id="CLU_488275_0_0_6"/>
<dbReference type="SUPFAM" id="SSF89260">
    <property type="entry name" value="Collagen-binding domain"/>
    <property type="match status" value="1"/>
</dbReference>
<evidence type="ECO:0000313" key="2">
    <source>
        <dbReference type="EMBL" id="ADC63974.1"/>
    </source>
</evidence>
<dbReference type="RefSeq" id="WP_012972239.1">
    <property type="nucleotide sequence ID" value="NC_013851.1"/>
</dbReference>
<dbReference type="Gene3D" id="2.60.120.380">
    <property type="match status" value="2"/>
</dbReference>
<dbReference type="AlphaFoldDB" id="D3RS37"/>
<name>D3RS37_ALLVD</name>
<dbReference type="Proteomes" id="UP000001441">
    <property type="component" value="Chromosome"/>
</dbReference>
<evidence type="ECO:0008006" key="4">
    <source>
        <dbReference type="Google" id="ProtNLM"/>
    </source>
</evidence>
<keyword evidence="3" id="KW-1185">Reference proteome</keyword>
<dbReference type="OrthoDB" id="5752843at2"/>